<name>A0A2P2IK29_RHIMU</name>
<dbReference type="AlphaFoldDB" id="A0A2P2IK29"/>
<accession>A0A2P2IK29</accession>
<sequence>MKYNVFESLILQRDMIAL</sequence>
<reference evidence="1" key="1">
    <citation type="submission" date="2018-02" db="EMBL/GenBank/DDBJ databases">
        <title>Rhizophora mucronata_Transcriptome.</title>
        <authorList>
            <person name="Meera S.P."/>
            <person name="Sreeshan A."/>
            <person name="Augustine A."/>
        </authorList>
    </citation>
    <scope>NUCLEOTIDE SEQUENCE</scope>
    <source>
        <tissue evidence="1">Leaf</tissue>
    </source>
</reference>
<organism evidence="1">
    <name type="scientific">Rhizophora mucronata</name>
    <name type="common">Asiatic mangrove</name>
    <dbReference type="NCBI Taxonomy" id="61149"/>
    <lineage>
        <taxon>Eukaryota</taxon>
        <taxon>Viridiplantae</taxon>
        <taxon>Streptophyta</taxon>
        <taxon>Embryophyta</taxon>
        <taxon>Tracheophyta</taxon>
        <taxon>Spermatophyta</taxon>
        <taxon>Magnoliopsida</taxon>
        <taxon>eudicotyledons</taxon>
        <taxon>Gunneridae</taxon>
        <taxon>Pentapetalae</taxon>
        <taxon>rosids</taxon>
        <taxon>fabids</taxon>
        <taxon>Malpighiales</taxon>
        <taxon>Rhizophoraceae</taxon>
        <taxon>Rhizophora</taxon>
    </lineage>
</organism>
<proteinExistence type="predicted"/>
<evidence type="ECO:0000313" key="1">
    <source>
        <dbReference type="EMBL" id="MBW81574.1"/>
    </source>
</evidence>
<protein>
    <submittedName>
        <fullName evidence="1">Uncharacterized protein</fullName>
    </submittedName>
</protein>
<dbReference type="EMBL" id="GGEC01001091">
    <property type="protein sequence ID" value="MBW81574.1"/>
    <property type="molecule type" value="Transcribed_RNA"/>
</dbReference>